<dbReference type="RefSeq" id="WP_135265511.1">
    <property type="nucleotide sequence ID" value="NZ_SMLM01000004.1"/>
</dbReference>
<evidence type="ECO:0000313" key="3">
    <source>
        <dbReference type="EMBL" id="TFY99283.1"/>
    </source>
</evidence>
<name>A0A4Z0BLH9_9BURK</name>
<keyword evidence="4" id="KW-1185">Reference proteome</keyword>
<feature type="chain" id="PRO_5021432026" evidence="1">
    <location>
        <begin position="20"/>
        <end position="396"/>
    </location>
</feature>
<dbReference type="EMBL" id="SMLM01000004">
    <property type="protein sequence ID" value="TFY99283.1"/>
    <property type="molecule type" value="Genomic_DNA"/>
</dbReference>
<dbReference type="SMART" id="SM00754">
    <property type="entry name" value="CHRD"/>
    <property type="match status" value="3"/>
</dbReference>
<dbReference type="OrthoDB" id="571052at2"/>
<comment type="caution">
    <text evidence="3">The sequence shown here is derived from an EMBL/GenBank/DDBJ whole genome shotgun (WGS) entry which is preliminary data.</text>
</comment>
<proteinExistence type="predicted"/>
<protein>
    <submittedName>
        <fullName evidence="3">CHRD domain-containing protein</fullName>
    </submittedName>
</protein>
<accession>A0A4Z0BLH9</accession>
<dbReference type="PROSITE" id="PS50933">
    <property type="entry name" value="CHRD"/>
    <property type="match status" value="1"/>
</dbReference>
<dbReference type="Proteomes" id="UP000298180">
    <property type="component" value="Unassembled WGS sequence"/>
</dbReference>
<evidence type="ECO:0000259" key="2">
    <source>
        <dbReference type="PROSITE" id="PS50933"/>
    </source>
</evidence>
<dbReference type="GO" id="GO:0036122">
    <property type="term" value="F:BMP binding"/>
    <property type="evidence" value="ECO:0007669"/>
    <property type="project" value="TreeGrafter"/>
</dbReference>
<feature type="domain" description="CHRD" evidence="2">
    <location>
        <begin position="164"/>
        <end position="285"/>
    </location>
</feature>
<dbReference type="PANTHER" id="PTHR46526">
    <property type="entry name" value="CHORDIN"/>
    <property type="match status" value="1"/>
</dbReference>
<evidence type="ECO:0000256" key="1">
    <source>
        <dbReference type="SAM" id="SignalP"/>
    </source>
</evidence>
<feature type="signal peptide" evidence="1">
    <location>
        <begin position="1"/>
        <end position="19"/>
    </location>
</feature>
<organism evidence="3 4">
    <name type="scientific">Ramlibacter henchirensis</name>
    <dbReference type="NCBI Taxonomy" id="204072"/>
    <lineage>
        <taxon>Bacteria</taxon>
        <taxon>Pseudomonadati</taxon>
        <taxon>Pseudomonadota</taxon>
        <taxon>Betaproteobacteria</taxon>
        <taxon>Burkholderiales</taxon>
        <taxon>Comamonadaceae</taxon>
        <taxon>Ramlibacter</taxon>
    </lineage>
</organism>
<dbReference type="InterPro" id="IPR010895">
    <property type="entry name" value="CHRD"/>
</dbReference>
<sequence length="396" mass="39511">MRLSRFLQLPGSFKWVLVAAVGAGFVACGGGDGGSGVATTGDPSQVGPTATTLSATLTGEQENPPVITGAAGTGTLRLESGTRNVSGGITITGITATAAHVHTGESGVNGPIIVNLAQTSPGTWSVPAGATLTEAQAAAFANGGLYFNAHSTAFPNGEIRGQIGREVFVSQMSPAQEVPPTSSSASGVGRLTVDPATRKLVSSITLTGMTAAAAHIHTGAAGTNGPIIVHFAETAPGSGTWVAAADATLTEAQLALMRTGGLYFNAHSATFPGGEIRGQIGREVRFATLTGAEEVPPTPSTATGTGTLVLDSATRAVTGGITVSGMDVTVAHVHPGAPGENGPAIVPLTNAGGGVWSVPANSTLTPEQALAFKQGNLYYNAHSTAFPNGEIRGQIE</sequence>
<dbReference type="GO" id="GO:0005615">
    <property type="term" value="C:extracellular space"/>
    <property type="evidence" value="ECO:0007669"/>
    <property type="project" value="TreeGrafter"/>
</dbReference>
<gene>
    <name evidence="3" type="ORF">EZ313_22230</name>
</gene>
<dbReference type="Pfam" id="PF07452">
    <property type="entry name" value="CHRD"/>
    <property type="match status" value="3"/>
</dbReference>
<dbReference type="PROSITE" id="PS51257">
    <property type="entry name" value="PROKAR_LIPOPROTEIN"/>
    <property type="match status" value="1"/>
</dbReference>
<keyword evidence="1" id="KW-0732">Signal</keyword>
<reference evidence="3 4" key="1">
    <citation type="submission" date="2019-03" db="EMBL/GenBank/DDBJ databases">
        <title>Ramlibacter henchirensis DSM 14656, whole genome shotgun sequence.</title>
        <authorList>
            <person name="Zhang X."/>
            <person name="Feng G."/>
            <person name="Zhu H."/>
        </authorList>
    </citation>
    <scope>NUCLEOTIDE SEQUENCE [LARGE SCALE GENOMIC DNA]</scope>
    <source>
        <strain evidence="3 4">DSM 14656</strain>
    </source>
</reference>
<dbReference type="PANTHER" id="PTHR46526:SF1">
    <property type="entry name" value="CHORDIN"/>
    <property type="match status" value="1"/>
</dbReference>
<dbReference type="InterPro" id="IPR052278">
    <property type="entry name" value="Chordin-like_regulators"/>
</dbReference>
<evidence type="ECO:0000313" key="4">
    <source>
        <dbReference type="Proteomes" id="UP000298180"/>
    </source>
</evidence>
<dbReference type="AlphaFoldDB" id="A0A4Z0BLH9"/>